<dbReference type="KEGG" id="eaj:Q3M24_19505"/>
<dbReference type="InterPro" id="IPR024047">
    <property type="entry name" value="MM3350-like_sf"/>
</dbReference>
<protein>
    <recommendedName>
        <fullName evidence="1">Plasmid pRiA4b Orf3-like domain-containing protein</fullName>
    </recommendedName>
</protein>
<gene>
    <name evidence="2" type="ORF">Q3M24_19505</name>
</gene>
<name>A0AAU8LT41_9BACT</name>
<dbReference type="SUPFAM" id="SSF159941">
    <property type="entry name" value="MM3350-like"/>
    <property type="match status" value="1"/>
</dbReference>
<dbReference type="InterPro" id="IPR012912">
    <property type="entry name" value="Plasmid_pRiA4b_Orf3-like"/>
</dbReference>
<organism evidence="2">
    <name type="scientific">Candidatus Electrothrix aestuarii</name>
    <dbReference type="NCBI Taxonomy" id="3062594"/>
    <lineage>
        <taxon>Bacteria</taxon>
        <taxon>Pseudomonadati</taxon>
        <taxon>Thermodesulfobacteriota</taxon>
        <taxon>Desulfobulbia</taxon>
        <taxon>Desulfobulbales</taxon>
        <taxon>Desulfobulbaceae</taxon>
        <taxon>Candidatus Electrothrix</taxon>
    </lineage>
</organism>
<reference evidence="2" key="2">
    <citation type="submission" date="2024-06" db="EMBL/GenBank/DDBJ databases">
        <authorList>
            <person name="Plum-Jensen L.E."/>
            <person name="Schramm A."/>
            <person name="Marshall I.P.G."/>
        </authorList>
    </citation>
    <scope>NUCLEOTIDE SEQUENCE</scope>
    <source>
        <strain evidence="2">Rat1</strain>
    </source>
</reference>
<dbReference type="Gene3D" id="3.10.290.30">
    <property type="entry name" value="MM3350-like"/>
    <property type="match status" value="1"/>
</dbReference>
<dbReference type="EMBL" id="CP159373">
    <property type="protein sequence ID" value="XCN72454.1"/>
    <property type="molecule type" value="Genomic_DNA"/>
</dbReference>
<reference evidence="2" key="1">
    <citation type="journal article" date="2024" name="Syst. Appl. Microbiol.">
        <title>First single-strain enrichments of Electrothrix cable bacteria, description of E. aestuarii sp. nov. and E. rattekaaiensis sp. nov., and proposal of a cable bacteria taxonomy following the rules of the SeqCode.</title>
        <authorList>
            <person name="Plum-Jensen L.E."/>
            <person name="Schramm A."/>
            <person name="Marshall I.P.G."/>
        </authorList>
    </citation>
    <scope>NUCLEOTIDE SEQUENCE</scope>
    <source>
        <strain evidence="2">Rat1</strain>
    </source>
</reference>
<evidence type="ECO:0000313" key="2">
    <source>
        <dbReference type="EMBL" id="XCN72454.1"/>
    </source>
</evidence>
<dbReference type="AlphaFoldDB" id="A0AAU8LT41"/>
<sequence>MKKNINHSALEEPPFTDETRLGEISCLPGMDMVFLFDFGDSWEFQVLVEEIDADTAVASEPVLLKSQGKAPEQYPGYDE</sequence>
<accession>A0AAU8LT41</accession>
<evidence type="ECO:0000259" key="1">
    <source>
        <dbReference type="Pfam" id="PF07929"/>
    </source>
</evidence>
<proteinExistence type="predicted"/>
<dbReference type="Pfam" id="PF07929">
    <property type="entry name" value="PRiA4_ORF3"/>
    <property type="match status" value="1"/>
</dbReference>
<feature type="domain" description="Plasmid pRiA4b Orf3-like" evidence="1">
    <location>
        <begin position="16"/>
        <end position="72"/>
    </location>
</feature>